<evidence type="ECO:0000313" key="1">
    <source>
        <dbReference type="EMBL" id="GBP75045.1"/>
    </source>
</evidence>
<organism evidence="1 2">
    <name type="scientific">Eumeta variegata</name>
    <name type="common">Bagworm moth</name>
    <name type="synonym">Eumeta japonica</name>
    <dbReference type="NCBI Taxonomy" id="151549"/>
    <lineage>
        <taxon>Eukaryota</taxon>
        <taxon>Metazoa</taxon>
        <taxon>Ecdysozoa</taxon>
        <taxon>Arthropoda</taxon>
        <taxon>Hexapoda</taxon>
        <taxon>Insecta</taxon>
        <taxon>Pterygota</taxon>
        <taxon>Neoptera</taxon>
        <taxon>Endopterygota</taxon>
        <taxon>Lepidoptera</taxon>
        <taxon>Glossata</taxon>
        <taxon>Ditrysia</taxon>
        <taxon>Tineoidea</taxon>
        <taxon>Psychidae</taxon>
        <taxon>Oiketicinae</taxon>
        <taxon>Eumeta</taxon>
    </lineage>
</organism>
<dbReference type="Proteomes" id="UP000299102">
    <property type="component" value="Unassembled WGS sequence"/>
</dbReference>
<evidence type="ECO:0000313" key="2">
    <source>
        <dbReference type="Proteomes" id="UP000299102"/>
    </source>
</evidence>
<proteinExistence type="predicted"/>
<dbReference type="EMBL" id="BGZK01001233">
    <property type="protein sequence ID" value="GBP75045.1"/>
    <property type="molecule type" value="Genomic_DNA"/>
</dbReference>
<keyword evidence="2" id="KW-1185">Reference proteome</keyword>
<comment type="caution">
    <text evidence="1">The sequence shown here is derived from an EMBL/GenBank/DDBJ whole genome shotgun (WGS) entry which is preliminary data.</text>
</comment>
<reference evidence="1 2" key="1">
    <citation type="journal article" date="2019" name="Commun. Biol.">
        <title>The bagworm genome reveals a unique fibroin gene that provides high tensile strength.</title>
        <authorList>
            <person name="Kono N."/>
            <person name="Nakamura H."/>
            <person name="Ohtoshi R."/>
            <person name="Tomita M."/>
            <person name="Numata K."/>
            <person name="Arakawa K."/>
        </authorList>
    </citation>
    <scope>NUCLEOTIDE SEQUENCE [LARGE SCALE GENOMIC DNA]</scope>
</reference>
<gene>
    <name evidence="1" type="ORF">EVAR_21810_1</name>
</gene>
<evidence type="ECO:0008006" key="3">
    <source>
        <dbReference type="Google" id="ProtNLM"/>
    </source>
</evidence>
<name>A0A4C1YL32_EUMVA</name>
<protein>
    <recommendedName>
        <fullName evidence="3">Transposase</fullName>
    </recommendedName>
</protein>
<dbReference type="AlphaFoldDB" id="A0A4C1YL32"/>
<sequence>MMSNEVMHQWATFQRRVERSRRANKAVLGADKGYDGGPLTETSRPEYGSMFLQLWNGRRDRRNPAPVCIAVRHWSSGWTSDSPL</sequence>
<accession>A0A4C1YL32</accession>